<gene>
    <name evidence="7" type="ORF">C8E02_0643</name>
</gene>
<evidence type="ECO:0000256" key="5">
    <source>
        <dbReference type="SAM" id="SignalP"/>
    </source>
</evidence>
<dbReference type="GO" id="GO:0020037">
    <property type="term" value="F:heme binding"/>
    <property type="evidence" value="ECO:0007669"/>
    <property type="project" value="InterPro"/>
</dbReference>
<feature type="signal peptide" evidence="5">
    <location>
        <begin position="1"/>
        <end position="31"/>
    </location>
</feature>
<sequence length="121" mass="12642">MKLPACCRTLTAKCLLLGCCAALFISEAVYADSGIVSPAPQRVAELRHLLREDCGACHGLTLNGGLGSPLTAAALAGKPGDSLVATLLDGRPGSAMPPWRPFMSEAEAQWLIRQLQQGVTP</sequence>
<dbReference type="EMBL" id="RBID01000011">
    <property type="protein sequence ID" value="RKQ60886.1"/>
    <property type="molecule type" value="Genomic_DNA"/>
</dbReference>
<dbReference type="GO" id="GO:0009055">
    <property type="term" value="F:electron transfer activity"/>
    <property type="evidence" value="ECO:0007669"/>
    <property type="project" value="InterPro"/>
</dbReference>
<organism evidence="7 8">
    <name type="scientific">Vogesella indigofera</name>
    <name type="common">Pseudomonas indigofera</name>
    <dbReference type="NCBI Taxonomy" id="45465"/>
    <lineage>
        <taxon>Bacteria</taxon>
        <taxon>Pseudomonadati</taxon>
        <taxon>Pseudomonadota</taxon>
        <taxon>Betaproteobacteria</taxon>
        <taxon>Neisseriales</taxon>
        <taxon>Chromobacteriaceae</taxon>
        <taxon>Vogesella</taxon>
    </lineage>
</organism>
<dbReference type="PROSITE" id="PS51007">
    <property type="entry name" value="CYTC"/>
    <property type="match status" value="1"/>
</dbReference>
<evidence type="ECO:0000259" key="6">
    <source>
        <dbReference type="PROSITE" id="PS51007"/>
    </source>
</evidence>
<evidence type="ECO:0000313" key="8">
    <source>
        <dbReference type="Proteomes" id="UP000279384"/>
    </source>
</evidence>
<name>A0A495BI26_VOGIN</name>
<dbReference type="InterPro" id="IPR009056">
    <property type="entry name" value="Cyt_c-like_dom"/>
</dbReference>
<comment type="caution">
    <text evidence="7">The sequence shown here is derived from an EMBL/GenBank/DDBJ whole genome shotgun (WGS) entry which is preliminary data.</text>
</comment>
<protein>
    <submittedName>
        <fullName evidence="7">Cytochrome c55X</fullName>
    </submittedName>
</protein>
<dbReference type="InterPro" id="IPR036909">
    <property type="entry name" value="Cyt_c-like_dom_sf"/>
</dbReference>
<dbReference type="RefSeq" id="WP_120809606.1">
    <property type="nucleotide sequence ID" value="NZ_JAQQKZ010000006.1"/>
</dbReference>
<dbReference type="GO" id="GO:0046872">
    <property type="term" value="F:metal ion binding"/>
    <property type="evidence" value="ECO:0007669"/>
    <property type="project" value="UniProtKB-KW"/>
</dbReference>
<evidence type="ECO:0000256" key="1">
    <source>
        <dbReference type="ARBA" id="ARBA00022617"/>
    </source>
</evidence>
<evidence type="ECO:0000256" key="4">
    <source>
        <dbReference type="PROSITE-ProRule" id="PRU00433"/>
    </source>
</evidence>
<evidence type="ECO:0000256" key="3">
    <source>
        <dbReference type="ARBA" id="ARBA00023004"/>
    </source>
</evidence>
<keyword evidence="3 4" id="KW-0408">Iron</keyword>
<keyword evidence="5" id="KW-0732">Signal</keyword>
<feature type="domain" description="Cytochrome c" evidence="6">
    <location>
        <begin position="41"/>
        <end position="119"/>
    </location>
</feature>
<dbReference type="Proteomes" id="UP000279384">
    <property type="component" value="Unassembled WGS sequence"/>
</dbReference>
<keyword evidence="1 4" id="KW-0349">Heme</keyword>
<evidence type="ECO:0000313" key="7">
    <source>
        <dbReference type="EMBL" id="RKQ60886.1"/>
    </source>
</evidence>
<accession>A0A495BI26</accession>
<proteinExistence type="predicted"/>
<evidence type="ECO:0000256" key="2">
    <source>
        <dbReference type="ARBA" id="ARBA00022723"/>
    </source>
</evidence>
<dbReference type="Pfam" id="PF13442">
    <property type="entry name" value="Cytochrome_CBB3"/>
    <property type="match status" value="1"/>
</dbReference>
<keyword evidence="2 4" id="KW-0479">Metal-binding</keyword>
<feature type="chain" id="PRO_5019809651" evidence="5">
    <location>
        <begin position="32"/>
        <end position="121"/>
    </location>
</feature>
<dbReference type="Gene3D" id="1.10.760.10">
    <property type="entry name" value="Cytochrome c-like domain"/>
    <property type="match status" value="1"/>
</dbReference>
<dbReference type="AlphaFoldDB" id="A0A495BI26"/>
<dbReference type="SUPFAM" id="SSF46626">
    <property type="entry name" value="Cytochrome c"/>
    <property type="match status" value="1"/>
</dbReference>
<reference evidence="7 8" key="1">
    <citation type="submission" date="2018-10" db="EMBL/GenBank/DDBJ databases">
        <title>Genomic Encyclopedia of Type Strains, Phase IV (KMG-IV): sequencing the most valuable type-strain genomes for metagenomic binning, comparative biology and taxonomic classification.</title>
        <authorList>
            <person name="Goeker M."/>
        </authorList>
    </citation>
    <scope>NUCLEOTIDE SEQUENCE [LARGE SCALE GENOMIC DNA]</scope>
    <source>
        <strain evidence="7 8">DSM 3303</strain>
    </source>
</reference>